<evidence type="ECO:0000256" key="5">
    <source>
        <dbReference type="ARBA" id="ARBA00007131"/>
    </source>
</evidence>
<dbReference type="Proteomes" id="UP000305067">
    <property type="component" value="Unassembled WGS sequence"/>
</dbReference>
<dbReference type="PANTHER" id="PTHR43825:SF1">
    <property type="entry name" value="TRANSKETOLASE-LIKE PYRIMIDINE-BINDING DOMAIN-CONTAINING PROTEIN"/>
    <property type="match status" value="1"/>
</dbReference>
<dbReference type="Gene3D" id="3.40.50.970">
    <property type="match status" value="2"/>
</dbReference>
<dbReference type="SUPFAM" id="SSF52922">
    <property type="entry name" value="TK C-terminal domain-like"/>
    <property type="match status" value="1"/>
</dbReference>
<evidence type="ECO:0000256" key="2">
    <source>
        <dbReference type="ARBA" id="ARBA00001941"/>
    </source>
</evidence>
<evidence type="ECO:0000313" key="8">
    <source>
        <dbReference type="Proteomes" id="UP000305067"/>
    </source>
</evidence>
<organism evidence="7 8">
    <name type="scientific">Pterulicium gracile</name>
    <dbReference type="NCBI Taxonomy" id="1884261"/>
    <lineage>
        <taxon>Eukaryota</taxon>
        <taxon>Fungi</taxon>
        <taxon>Dikarya</taxon>
        <taxon>Basidiomycota</taxon>
        <taxon>Agaricomycotina</taxon>
        <taxon>Agaricomycetes</taxon>
        <taxon>Agaricomycetidae</taxon>
        <taxon>Agaricales</taxon>
        <taxon>Pleurotineae</taxon>
        <taxon>Pterulaceae</taxon>
        <taxon>Pterulicium</taxon>
    </lineage>
</organism>
<comment type="cofactor">
    <cofactor evidence="4">
        <name>thiamine diphosphate</name>
        <dbReference type="ChEBI" id="CHEBI:58937"/>
    </cofactor>
</comment>
<gene>
    <name evidence="7" type="ORF">BDV98DRAFT_553110</name>
</gene>
<evidence type="ECO:0000256" key="4">
    <source>
        <dbReference type="ARBA" id="ARBA00001964"/>
    </source>
</evidence>
<dbReference type="InterPro" id="IPR051157">
    <property type="entry name" value="PDH/Transketolase"/>
</dbReference>
<evidence type="ECO:0000259" key="6">
    <source>
        <dbReference type="SMART" id="SM00861"/>
    </source>
</evidence>
<reference evidence="7 8" key="1">
    <citation type="journal article" date="2019" name="Nat. Ecol. Evol.">
        <title>Megaphylogeny resolves global patterns of mushroom evolution.</title>
        <authorList>
            <person name="Varga T."/>
            <person name="Krizsan K."/>
            <person name="Foldi C."/>
            <person name="Dima B."/>
            <person name="Sanchez-Garcia M."/>
            <person name="Sanchez-Ramirez S."/>
            <person name="Szollosi G.J."/>
            <person name="Szarkandi J.G."/>
            <person name="Papp V."/>
            <person name="Albert L."/>
            <person name="Andreopoulos W."/>
            <person name="Angelini C."/>
            <person name="Antonin V."/>
            <person name="Barry K.W."/>
            <person name="Bougher N.L."/>
            <person name="Buchanan P."/>
            <person name="Buyck B."/>
            <person name="Bense V."/>
            <person name="Catcheside P."/>
            <person name="Chovatia M."/>
            <person name="Cooper J."/>
            <person name="Damon W."/>
            <person name="Desjardin D."/>
            <person name="Finy P."/>
            <person name="Geml J."/>
            <person name="Haridas S."/>
            <person name="Hughes K."/>
            <person name="Justo A."/>
            <person name="Karasinski D."/>
            <person name="Kautmanova I."/>
            <person name="Kiss B."/>
            <person name="Kocsube S."/>
            <person name="Kotiranta H."/>
            <person name="LaButti K.M."/>
            <person name="Lechner B.E."/>
            <person name="Liimatainen K."/>
            <person name="Lipzen A."/>
            <person name="Lukacs Z."/>
            <person name="Mihaltcheva S."/>
            <person name="Morgado L.N."/>
            <person name="Niskanen T."/>
            <person name="Noordeloos M.E."/>
            <person name="Ohm R.A."/>
            <person name="Ortiz-Santana B."/>
            <person name="Ovrebo C."/>
            <person name="Racz N."/>
            <person name="Riley R."/>
            <person name="Savchenko A."/>
            <person name="Shiryaev A."/>
            <person name="Soop K."/>
            <person name="Spirin V."/>
            <person name="Szebenyi C."/>
            <person name="Tomsovsky M."/>
            <person name="Tulloss R.E."/>
            <person name="Uehling J."/>
            <person name="Grigoriev I.V."/>
            <person name="Vagvolgyi C."/>
            <person name="Papp T."/>
            <person name="Martin F.M."/>
            <person name="Miettinen O."/>
            <person name="Hibbett D.S."/>
            <person name="Nagy L.G."/>
        </authorList>
    </citation>
    <scope>NUCLEOTIDE SEQUENCE [LARGE SCALE GENOMIC DNA]</scope>
    <source>
        <strain evidence="7 8">CBS 309.79</strain>
    </source>
</reference>
<feature type="domain" description="Transketolase-like pyrimidine-binding" evidence="6">
    <location>
        <begin position="311"/>
        <end position="480"/>
    </location>
</feature>
<dbReference type="GO" id="GO:0006091">
    <property type="term" value="P:generation of precursor metabolites and energy"/>
    <property type="evidence" value="ECO:0007669"/>
    <property type="project" value="UniProtKB-ARBA"/>
</dbReference>
<dbReference type="PANTHER" id="PTHR43825">
    <property type="entry name" value="PYRUVATE DEHYDROGENASE E1 COMPONENT"/>
    <property type="match status" value="1"/>
</dbReference>
<dbReference type="SUPFAM" id="SSF52518">
    <property type="entry name" value="Thiamin diphosphate-binding fold (THDP-binding)"/>
    <property type="match status" value="2"/>
</dbReference>
<dbReference type="AlphaFoldDB" id="A0A5C3Q812"/>
<evidence type="ECO:0000313" key="7">
    <source>
        <dbReference type="EMBL" id="TFK98234.1"/>
    </source>
</evidence>
<comment type="cofactor">
    <cofactor evidence="1">
        <name>Mn(2+)</name>
        <dbReference type="ChEBI" id="CHEBI:29035"/>
    </cofactor>
</comment>
<sequence>MGCCRITLDPKAKQLSAEQKADLKSNIQLLRDAIVLFTATGAARGVGGHTGGAYDTVPEVCIILGLYNNTEFKTVPTVFDEAGHRVATQYILSALEGALPAEHLLFYRAANSKLPGHPELGLTPGVKFSSGRLGHMWPLVNGVAMANPGSNVFLLGSDGSQQEGNDAEAARLAVAQNLNVKLLIDDNNVTIAGHPSDYLKGYEVSKTLEGHGLKVITVEGEDIDSLWGGISTAIATDGPVAVISKRKMAPGISGIEGSPHGHDVVSVDGAVNYLKERGYGEEVWGILKQIQPTPDPILYVGSTKERAACRVEFGEAVSNVLRKISPEQKKKVMVIDSDLEGSTGLKVIHKNHPDVFIPSGIMERGNFSAAAGFGFDGENQGIFSTFSAFLEMIVSEITMARLNNCNVLSHFSHSGVDEMCDNTCHFGLNSFFADNGLSDAAVATRLYFPADAAQMHAVINKVLFDKGLRFVFSTRSKVPYLLKENSNERFYDDKYEFVPGKDEVLVEGKDGYVVTYGEMTYRAWDAVLRVRRDGTDVGFINKSTLNVVDEDVLRKIGTTKFVLVVESMNQNTSLGSKMGSWLLERQLTPRYGYMGSNKEGCGGMWEQIPHQGLDPQSIILKIKQLAQ</sequence>
<comment type="cofactor">
    <cofactor evidence="3">
        <name>Mg(2+)</name>
        <dbReference type="ChEBI" id="CHEBI:18420"/>
    </cofactor>
</comment>
<dbReference type="InterPro" id="IPR005474">
    <property type="entry name" value="Transketolase_N"/>
</dbReference>
<dbReference type="InterPro" id="IPR033248">
    <property type="entry name" value="Transketolase_C"/>
</dbReference>
<accession>A0A5C3Q812</accession>
<name>A0A5C3Q812_9AGAR</name>
<evidence type="ECO:0000256" key="1">
    <source>
        <dbReference type="ARBA" id="ARBA00001936"/>
    </source>
</evidence>
<dbReference type="EMBL" id="ML178841">
    <property type="protein sequence ID" value="TFK98234.1"/>
    <property type="molecule type" value="Genomic_DNA"/>
</dbReference>
<proteinExistence type="inferred from homology"/>
<evidence type="ECO:0000256" key="3">
    <source>
        <dbReference type="ARBA" id="ARBA00001946"/>
    </source>
</evidence>
<dbReference type="InterPro" id="IPR009014">
    <property type="entry name" value="Transketo_C/PFOR_II"/>
</dbReference>
<dbReference type="OrthoDB" id="10267175at2759"/>
<keyword evidence="8" id="KW-1185">Reference proteome</keyword>
<dbReference type="Gene3D" id="3.40.50.920">
    <property type="match status" value="1"/>
</dbReference>
<comment type="similarity">
    <text evidence="5">Belongs to the transketolase family.</text>
</comment>
<dbReference type="SMART" id="SM00861">
    <property type="entry name" value="Transket_pyr"/>
    <property type="match status" value="1"/>
</dbReference>
<dbReference type="Pfam" id="PF00456">
    <property type="entry name" value="Transketolase_N"/>
    <property type="match status" value="1"/>
</dbReference>
<dbReference type="Pfam" id="PF02779">
    <property type="entry name" value="Transket_pyr"/>
    <property type="match status" value="1"/>
</dbReference>
<comment type="cofactor">
    <cofactor evidence="2">
        <name>Co(2+)</name>
        <dbReference type="ChEBI" id="CHEBI:48828"/>
    </cofactor>
</comment>
<dbReference type="InterPro" id="IPR029061">
    <property type="entry name" value="THDP-binding"/>
</dbReference>
<protein>
    <submittedName>
        <fullName evidence="7">Thiamine diphosphate-binding protein</fullName>
    </submittedName>
</protein>
<dbReference type="Pfam" id="PF02780">
    <property type="entry name" value="Transketolase_C"/>
    <property type="match status" value="1"/>
</dbReference>
<dbReference type="InterPro" id="IPR005475">
    <property type="entry name" value="Transketolase-like_Pyr-bd"/>
</dbReference>
<dbReference type="STRING" id="1884261.A0A5C3Q812"/>
<dbReference type="GO" id="GO:0005737">
    <property type="term" value="C:cytoplasm"/>
    <property type="evidence" value="ECO:0007669"/>
    <property type="project" value="UniProtKB-ARBA"/>
</dbReference>